<evidence type="ECO:0000256" key="1">
    <source>
        <dbReference type="SAM" id="Phobius"/>
    </source>
</evidence>
<dbReference type="KEGG" id="cyn:Cyan7425_2631"/>
<keyword evidence="1" id="KW-1133">Transmembrane helix</keyword>
<dbReference type="EMBL" id="CP001344">
    <property type="protein sequence ID" value="ACL44986.1"/>
    <property type="molecule type" value="Genomic_DNA"/>
</dbReference>
<dbReference type="HOGENOM" id="CLU_163200_0_0_3"/>
<name>B8HJN3_CYAP4</name>
<sequence length="126" mass="14410">MNLNNAKTTLLNSSALRFWLTTLLVVWFLGVVGLGWLVKSFLVLLGFLMLAPVLMFWGFRWWLKRNLIEDDCPVCQFHFAGLNKTQTQCPNCGELIQIQDRQFQRLTPPGTVDVQAIEVPAQTLED</sequence>
<gene>
    <name evidence="2" type="ordered locus">Cyan7425_2631</name>
</gene>
<evidence type="ECO:0000313" key="2">
    <source>
        <dbReference type="EMBL" id="ACL44986.1"/>
    </source>
</evidence>
<reference evidence="2" key="1">
    <citation type="submission" date="2009-01" db="EMBL/GenBank/DDBJ databases">
        <title>Complete sequence of chromosome Cyanothece sp. PCC 7425.</title>
        <authorList>
            <consortium name="US DOE Joint Genome Institute"/>
            <person name="Lucas S."/>
            <person name="Copeland A."/>
            <person name="Lapidus A."/>
            <person name="Glavina del Rio T."/>
            <person name="Dalin E."/>
            <person name="Tice H."/>
            <person name="Bruce D."/>
            <person name="Goodwin L."/>
            <person name="Pitluck S."/>
            <person name="Sims D."/>
            <person name="Meineke L."/>
            <person name="Brettin T."/>
            <person name="Detter J.C."/>
            <person name="Han C."/>
            <person name="Larimer F."/>
            <person name="Land M."/>
            <person name="Hauser L."/>
            <person name="Kyrpides N."/>
            <person name="Ovchinnikova G."/>
            <person name="Liberton M."/>
            <person name="Stoeckel J."/>
            <person name="Banerjee A."/>
            <person name="Singh A."/>
            <person name="Page L."/>
            <person name="Sato H."/>
            <person name="Zhao L."/>
            <person name="Sherman L."/>
            <person name="Pakrasi H."/>
            <person name="Richardson P."/>
        </authorList>
    </citation>
    <scope>NUCLEOTIDE SEQUENCE</scope>
    <source>
        <strain evidence="2">PCC 7425</strain>
    </source>
</reference>
<dbReference type="STRING" id="395961.Cyan7425_2631"/>
<organism evidence="2">
    <name type="scientific">Cyanothece sp. (strain PCC 7425 / ATCC 29141)</name>
    <dbReference type="NCBI Taxonomy" id="395961"/>
    <lineage>
        <taxon>Bacteria</taxon>
        <taxon>Bacillati</taxon>
        <taxon>Cyanobacteriota</taxon>
        <taxon>Cyanophyceae</taxon>
        <taxon>Gomontiellales</taxon>
        <taxon>Cyanothecaceae</taxon>
        <taxon>Cyanothece</taxon>
    </lineage>
</organism>
<dbReference type="eggNOG" id="COG1675">
    <property type="taxonomic scope" value="Bacteria"/>
</dbReference>
<feature type="transmembrane region" description="Helical" evidence="1">
    <location>
        <begin position="41"/>
        <end position="59"/>
    </location>
</feature>
<keyword evidence="1" id="KW-0472">Membrane</keyword>
<keyword evidence="1" id="KW-0812">Transmembrane</keyword>
<protein>
    <submittedName>
        <fullName evidence="2">Uncharacterized protein</fullName>
    </submittedName>
</protein>
<feature type="transmembrane region" description="Helical" evidence="1">
    <location>
        <begin position="16"/>
        <end position="35"/>
    </location>
</feature>
<dbReference type="AlphaFoldDB" id="B8HJN3"/>
<proteinExistence type="predicted"/>
<accession>B8HJN3</accession>